<feature type="non-terminal residue" evidence="1">
    <location>
        <position position="390"/>
    </location>
</feature>
<proteinExistence type="predicted"/>
<keyword evidence="2" id="KW-1185">Reference proteome</keyword>
<dbReference type="EMBL" id="LNIX01000043">
    <property type="protein sequence ID" value="OXA38776.1"/>
    <property type="molecule type" value="Genomic_DNA"/>
</dbReference>
<accession>A0A226D3E9</accession>
<dbReference type="Proteomes" id="UP000198287">
    <property type="component" value="Unassembled WGS sequence"/>
</dbReference>
<gene>
    <name evidence="1" type="ORF">Fcan01_26428</name>
</gene>
<protein>
    <submittedName>
        <fullName evidence="1">Uncharacterized protein</fullName>
    </submittedName>
</protein>
<comment type="caution">
    <text evidence="1">The sequence shown here is derived from an EMBL/GenBank/DDBJ whole genome shotgun (WGS) entry which is preliminary data.</text>
</comment>
<organism evidence="1 2">
    <name type="scientific">Folsomia candida</name>
    <name type="common">Springtail</name>
    <dbReference type="NCBI Taxonomy" id="158441"/>
    <lineage>
        <taxon>Eukaryota</taxon>
        <taxon>Metazoa</taxon>
        <taxon>Ecdysozoa</taxon>
        <taxon>Arthropoda</taxon>
        <taxon>Hexapoda</taxon>
        <taxon>Collembola</taxon>
        <taxon>Entomobryomorpha</taxon>
        <taxon>Isotomoidea</taxon>
        <taxon>Isotomidae</taxon>
        <taxon>Proisotominae</taxon>
        <taxon>Folsomia</taxon>
    </lineage>
</organism>
<name>A0A226D3E9_FOLCA</name>
<sequence>MVSHLKNGNVKLPKVMEYLFSLKLRKMIWFPERDKTKLWRVFDQDFPPSAVDSLTEEALVKCDRIVYAGTHRDVADELDYLRRHYYWIKFYPSKDSMLERNSFWRFENTETTRLPGYFKSFIESAGYSGFLSRAEKKGSNLRLNFTREIISRMDRPDVVVPVSLNLSISTFFHLWMSLLVLPIIAFLGETLKLWASIPATFYLKTSILPPATFYPQPNASPQRLPPATTVVYETPCTTTPCPSTPHPYWSHNIFYSTSQQWLRPCPKHPSALQPPPICPFIIASPTLFQMGTPMNDITISPGCSPLTDTNSPPFFPQVCPNTELEPLPTPAAPLPDNIFVPPHILPSFQPVPPHHTNAFYRPPFPPSHISTIDGDFCACPPHISHIDNLT</sequence>
<dbReference type="AlphaFoldDB" id="A0A226D3E9"/>
<evidence type="ECO:0000313" key="1">
    <source>
        <dbReference type="EMBL" id="OXA38776.1"/>
    </source>
</evidence>
<evidence type="ECO:0000313" key="2">
    <source>
        <dbReference type="Proteomes" id="UP000198287"/>
    </source>
</evidence>
<reference evidence="1 2" key="1">
    <citation type="submission" date="2015-12" db="EMBL/GenBank/DDBJ databases">
        <title>The genome of Folsomia candida.</title>
        <authorList>
            <person name="Faddeeva A."/>
            <person name="Derks M.F."/>
            <person name="Anvar Y."/>
            <person name="Smit S."/>
            <person name="Van Straalen N."/>
            <person name="Roelofs D."/>
        </authorList>
    </citation>
    <scope>NUCLEOTIDE SEQUENCE [LARGE SCALE GENOMIC DNA]</scope>
    <source>
        <strain evidence="1 2">VU population</strain>
        <tissue evidence="1">Whole body</tissue>
    </source>
</reference>